<name>A0A0G4FSQ7_VITBC</name>
<proteinExistence type="predicted"/>
<feature type="compositionally biased region" description="Basic and acidic residues" evidence="3">
    <location>
        <begin position="656"/>
        <end position="667"/>
    </location>
</feature>
<keyword evidence="1" id="KW-0479">Metal-binding</keyword>
<gene>
    <name evidence="5" type="ORF">Vbra_5934</name>
</gene>
<dbReference type="EMBL" id="CDMY01000494">
    <property type="protein sequence ID" value="CEM17695.1"/>
    <property type="molecule type" value="Genomic_DNA"/>
</dbReference>
<feature type="compositionally biased region" description="Low complexity" evidence="3">
    <location>
        <begin position="256"/>
        <end position="292"/>
    </location>
</feature>
<evidence type="ECO:0000313" key="6">
    <source>
        <dbReference type="Proteomes" id="UP000041254"/>
    </source>
</evidence>
<keyword evidence="6" id="KW-1185">Reference proteome</keyword>
<sequence>MCRAQRCRDVRVSDRPDGSDSVAARLRQAVVDKCGPVKKRDIIRVTKCTKQFSVGSDVLDIQEYERVGSAPTQQRRVVRISDIVPGAADIAVKARLLFKLCSSVEGYPAHAAWMIGDGHNTIPVLLPSTFDGAAGKVYRMEGGNGLPSDSVPQLKAWRGTCSHRCVLLFGAGSKISVCDDDPAMPKAQFLFPSVSSDLGEVQQLLNSLNSSNMGNVMTSVQIGGMFIPDFASNFTPDTNTPSPTPTPTPSYTAKQTNGAASSTATTTSTTTSSSSRSSSSSSGAASAATGNTYRSSAASEVAGGQDVGDEARGCGKVPFTAQGTSGGRGGTSASSKDRFVPISEVHSGCKDFECAIRGRVTAVAPVGDSGKESLVVINDAQGSSILATIPTSFGVQTGKVYAFNGGFVCPDTSAEMKGMTNHHVVAFPSFSAIQECPDDPAIPHLPTPEELVAVAAGSRCCIRSNGRRVVGTNELKPGIDLSKTSVKARMMGVVYVRDSVGSTKATLILGLIDQHGAIAGLVPGVDLNGPSVITQMETGMVYVLSSCSDVLEASSVSNVIQQRLNILELPHPYVLVLGSDMIVEECPDDPNIPYRFLPLQGVHAAQAAAAARRKKNSHQPSHSSQREQQQQEDGAAAMRIKEKEAERMMQRLIAEEAREKEKDERARQAAAKAKSGRTGGRKKHNNTKKTQGPRCPLLNNPFAALTPTDTRSTDTTKPSAKPEKASPLPTSKGRCASKASESTREHQTPPKVGQTEAMGGVSRALHERVVLREAKVECEKRVRAVEEALRDALAAQEDKLRSVEAVHGQHIREQEFTIQGLTGRLQQQQALCQQRDEDIQRLRAQLRHQLLQRQEQPPSVSAQLEQEAAVHRMQVEQMQAKIDRLVDECQRRQDERDSYAAQIGQIDALRNEVKKRPNLTVDALLETQSTEELDAFMAMATQQQTNLAQIFAAATKQARHLSQPKCLVCGNDTYAVWRFFPCLHICLCHPCKEGWCGRAKQTGEPLRCPQCNGEVEHMKQEGEIVR</sequence>
<feature type="region of interest" description="Disordered" evidence="3">
    <location>
        <begin position="607"/>
        <end position="637"/>
    </location>
</feature>
<dbReference type="GO" id="GO:0008270">
    <property type="term" value="F:zinc ion binding"/>
    <property type="evidence" value="ECO:0007669"/>
    <property type="project" value="UniProtKB-KW"/>
</dbReference>
<dbReference type="VEuPathDB" id="CryptoDB:Vbra_5934"/>
<evidence type="ECO:0000259" key="4">
    <source>
        <dbReference type="PROSITE" id="PS50089"/>
    </source>
</evidence>
<feature type="compositionally biased region" description="Low complexity" evidence="3">
    <location>
        <begin position="618"/>
        <end position="632"/>
    </location>
</feature>
<evidence type="ECO:0000256" key="2">
    <source>
        <dbReference type="SAM" id="Coils"/>
    </source>
</evidence>
<dbReference type="AlphaFoldDB" id="A0A0G4FSQ7"/>
<protein>
    <recommendedName>
        <fullName evidence="4">RING-type domain-containing protein</fullName>
    </recommendedName>
</protein>
<keyword evidence="1" id="KW-0863">Zinc-finger</keyword>
<dbReference type="InParanoid" id="A0A0G4FSQ7"/>
<keyword evidence="1" id="KW-0862">Zinc</keyword>
<feature type="coiled-coil region" evidence="2">
    <location>
        <begin position="775"/>
        <end position="895"/>
    </location>
</feature>
<organism evidence="5 6">
    <name type="scientific">Vitrella brassicaformis (strain CCMP3155)</name>
    <dbReference type="NCBI Taxonomy" id="1169540"/>
    <lineage>
        <taxon>Eukaryota</taxon>
        <taxon>Sar</taxon>
        <taxon>Alveolata</taxon>
        <taxon>Colpodellida</taxon>
        <taxon>Vitrellaceae</taxon>
        <taxon>Vitrella</taxon>
    </lineage>
</organism>
<keyword evidence="2" id="KW-0175">Coiled coil</keyword>
<dbReference type="Proteomes" id="UP000041254">
    <property type="component" value="Unassembled WGS sequence"/>
</dbReference>
<feature type="compositionally biased region" description="Low complexity" evidence="3">
    <location>
        <begin position="706"/>
        <end position="719"/>
    </location>
</feature>
<feature type="region of interest" description="Disordered" evidence="3">
    <location>
        <begin position="656"/>
        <end position="760"/>
    </location>
</feature>
<reference evidence="5 6" key="1">
    <citation type="submission" date="2014-11" db="EMBL/GenBank/DDBJ databases">
        <authorList>
            <person name="Zhu J."/>
            <person name="Qi W."/>
            <person name="Song R."/>
        </authorList>
    </citation>
    <scope>NUCLEOTIDE SEQUENCE [LARGE SCALE GENOMIC DNA]</scope>
</reference>
<evidence type="ECO:0000313" key="5">
    <source>
        <dbReference type="EMBL" id="CEM17695.1"/>
    </source>
</evidence>
<feature type="region of interest" description="Disordered" evidence="3">
    <location>
        <begin position="233"/>
        <end position="336"/>
    </location>
</feature>
<accession>A0A0G4FSQ7</accession>
<dbReference type="PROSITE" id="PS50089">
    <property type="entry name" value="ZF_RING_2"/>
    <property type="match status" value="1"/>
</dbReference>
<evidence type="ECO:0000256" key="1">
    <source>
        <dbReference type="PROSITE-ProRule" id="PRU00175"/>
    </source>
</evidence>
<evidence type="ECO:0000256" key="3">
    <source>
        <dbReference type="SAM" id="MobiDB-lite"/>
    </source>
</evidence>
<feature type="domain" description="RING-type" evidence="4">
    <location>
        <begin position="966"/>
        <end position="1012"/>
    </location>
</feature>
<dbReference type="InterPro" id="IPR001841">
    <property type="entry name" value="Znf_RING"/>
</dbReference>